<comment type="similarity">
    <text evidence="2">Belongs to the GSP J family.</text>
</comment>
<name>N6YNF4_THAL4</name>
<gene>
    <name evidence="11" type="ORF">C666_18550</name>
</gene>
<proteinExistence type="inferred from homology"/>
<dbReference type="GO" id="GO:0015627">
    <property type="term" value="C:type II protein secretion system complex"/>
    <property type="evidence" value="ECO:0007669"/>
    <property type="project" value="InterPro"/>
</dbReference>
<evidence type="ECO:0000313" key="12">
    <source>
        <dbReference type="Proteomes" id="UP000013232"/>
    </source>
</evidence>
<evidence type="ECO:0000313" key="11">
    <source>
        <dbReference type="EMBL" id="ENO83718.1"/>
    </source>
</evidence>
<evidence type="ECO:0000256" key="5">
    <source>
        <dbReference type="ARBA" id="ARBA00022481"/>
    </source>
</evidence>
<feature type="transmembrane region" description="Helical" evidence="10">
    <location>
        <begin position="12"/>
        <end position="31"/>
    </location>
</feature>
<keyword evidence="9 10" id="KW-0472">Membrane</keyword>
<dbReference type="PROSITE" id="PS00409">
    <property type="entry name" value="PROKAR_NTER_METHYL"/>
    <property type="match status" value="1"/>
</dbReference>
<accession>N6YNF4</accession>
<keyword evidence="4" id="KW-1003">Cell membrane</keyword>
<dbReference type="Gene3D" id="2.10.70.20">
    <property type="entry name" value="gspk-gspi-gspj complex like domains"/>
    <property type="match status" value="1"/>
</dbReference>
<dbReference type="Pfam" id="PF07963">
    <property type="entry name" value="N_methyl"/>
    <property type="match status" value="1"/>
</dbReference>
<dbReference type="InterPro" id="IPR045584">
    <property type="entry name" value="Pilin-like"/>
</dbReference>
<dbReference type="InterPro" id="IPR012902">
    <property type="entry name" value="N_methyl_site"/>
</dbReference>
<dbReference type="EMBL" id="AMXE01000145">
    <property type="protein sequence ID" value="ENO83718.1"/>
    <property type="molecule type" value="Genomic_DNA"/>
</dbReference>
<evidence type="ECO:0000256" key="3">
    <source>
        <dbReference type="ARBA" id="ARBA00021539"/>
    </source>
</evidence>
<dbReference type="InterPro" id="IPR010055">
    <property type="entry name" value="T2SS_protein-GspJ"/>
</dbReference>
<dbReference type="PANTHER" id="PTHR39583:SF2">
    <property type="entry name" value="TYPE II SECRETION SYSTEM PROTEIN J"/>
    <property type="match status" value="1"/>
</dbReference>
<comment type="subcellular location">
    <subcellularLocation>
        <location evidence="1">Cell inner membrane</location>
        <topology evidence="1">Single-pass membrane protein</topology>
    </subcellularLocation>
</comment>
<dbReference type="NCBIfam" id="TIGR02532">
    <property type="entry name" value="IV_pilin_GFxxxE"/>
    <property type="match status" value="1"/>
</dbReference>
<dbReference type="SUPFAM" id="SSF54523">
    <property type="entry name" value="Pili subunits"/>
    <property type="match status" value="1"/>
</dbReference>
<dbReference type="AlphaFoldDB" id="N6YNF4"/>
<dbReference type="PANTHER" id="PTHR39583">
    <property type="entry name" value="TYPE II SECRETION SYSTEM PROTEIN J-RELATED"/>
    <property type="match status" value="1"/>
</dbReference>
<reference evidence="11 12" key="1">
    <citation type="submission" date="2012-09" db="EMBL/GenBank/DDBJ databases">
        <title>Draft Genome Sequences of 6 Strains from Genus Thauera.</title>
        <authorList>
            <person name="Liu B."/>
            <person name="Shapleigh J.P."/>
            <person name="Frostegard A.H."/>
        </authorList>
    </citation>
    <scope>NUCLEOTIDE SEQUENCE [LARGE SCALE GENOMIC DNA]</scope>
    <source>
        <strain evidence="12">47Lol / DSM 12138</strain>
    </source>
</reference>
<evidence type="ECO:0000256" key="6">
    <source>
        <dbReference type="ARBA" id="ARBA00022519"/>
    </source>
</evidence>
<dbReference type="STRING" id="1123367.GCA_000621305_01402"/>
<keyword evidence="7 10" id="KW-0812">Transmembrane</keyword>
<protein>
    <recommendedName>
        <fullName evidence="3">Type II secretion system protein J</fullName>
    </recommendedName>
</protein>
<keyword evidence="8 10" id="KW-1133">Transmembrane helix</keyword>
<evidence type="ECO:0000256" key="1">
    <source>
        <dbReference type="ARBA" id="ARBA00004377"/>
    </source>
</evidence>
<dbReference type="eggNOG" id="COG4795">
    <property type="taxonomic scope" value="Bacteria"/>
</dbReference>
<sequence>MSLVRAAQRGLTLIEVMVALSVFAVLGVLTWRATDHLVGARQHIGAELERWRAISLTAHRIGGELQQIAPAPGTLQFTPAPNATAQDTAHMLSFTVLQGYDGLPARGGFVLVERRLEWWLWSHDHATVPPERITLLDDVDAVRWRFLHADGWTDTWPPDQAAARVLPAAISIELELPDAGTLVRVFALR</sequence>
<evidence type="ECO:0000256" key="8">
    <source>
        <dbReference type="ARBA" id="ARBA00022989"/>
    </source>
</evidence>
<dbReference type="InterPro" id="IPR051621">
    <property type="entry name" value="T2SS_protein_J"/>
</dbReference>
<keyword evidence="5" id="KW-0488">Methylation</keyword>
<evidence type="ECO:0000256" key="9">
    <source>
        <dbReference type="ARBA" id="ARBA00023136"/>
    </source>
</evidence>
<evidence type="ECO:0000256" key="4">
    <source>
        <dbReference type="ARBA" id="ARBA00022475"/>
    </source>
</evidence>
<keyword evidence="12" id="KW-1185">Reference proteome</keyword>
<keyword evidence="6" id="KW-0997">Cell inner membrane</keyword>
<evidence type="ECO:0000256" key="10">
    <source>
        <dbReference type="SAM" id="Phobius"/>
    </source>
</evidence>
<comment type="caution">
    <text evidence="11">The sequence shown here is derived from an EMBL/GenBank/DDBJ whole genome shotgun (WGS) entry which is preliminary data.</text>
</comment>
<dbReference type="GO" id="GO:0015628">
    <property type="term" value="P:protein secretion by the type II secretion system"/>
    <property type="evidence" value="ECO:0007669"/>
    <property type="project" value="InterPro"/>
</dbReference>
<dbReference type="Pfam" id="PF11612">
    <property type="entry name" value="T2SSJ"/>
    <property type="match status" value="1"/>
</dbReference>
<dbReference type="GO" id="GO:0005886">
    <property type="term" value="C:plasma membrane"/>
    <property type="evidence" value="ECO:0007669"/>
    <property type="project" value="UniProtKB-SubCell"/>
</dbReference>
<dbReference type="OrthoDB" id="8527975at2"/>
<organism evidence="11 12">
    <name type="scientific">Thauera linaloolentis (strain DSM 12138 / JCM 21573 / CCUG 41526 / CIP 105981 / IAM 15112 / NBRC 102519 / 47Lol)</name>
    <dbReference type="NCBI Taxonomy" id="1123367"/>
    <lineage>
        <taxon>Bacteria</taxon>
        <taxon>Pseudomonadati</taxon>
        <taxon>Pseudomonadota</taxon>
        <taxon>Betaproteobacteria</taxon>
        <taxon>Rhodocyclales</taxon>
        <taxon>Zoogloeaceae</taxon>
        <taxon>Thauera</taxon>
    </lineage>
</organism>
<evidence type="ECO:0000256" key="2">
    <source>
        <dbReference type="ARBA" id="ARBA00011084"/>
    </source>
</evidence>
<evidence type="ECO:0000256" key="7">
    <source>
        <dbReference type="ARBA" id="ARBA00022692"/>
    </source>
</evidence>
<dbReference type="Proteomes" id="UP000013232">
    <property type="component" value="Unassembled WGS sequence"/>
</dbReference>
<dbReference type="RefSeq" id="WP_004348221.1">
    <property type="nucleotide sequence ID" value="NZ_AMXE01000145.1"/>
</dbReference>